<dbReference type="SMART" id="SM00642">
    <property type="entry name" value="Aamy"/>
    <property type="match status" value="1"/>
</dbReference>
<comment type="caution">
    <text evidence="2">The sequence shown here is derived from an EMBL/GenBank/DDBJ whole genome shotgun (WGS) entry which is preliminary data.</text>
</comment>
<gene>
    <name evidence="2" type="ORF">CQ13_04210</name>
</gene>
<dbReference type="Pfam" id="PF00128">
    <property type="entry name" value="Alpha-amylase"/>
    <property type="match status" value="1"/>
</dbReference>
<dbReference type="EMBL" id="LLYA01000112">
    <property type="protein sequence ID" value="KRR27598.1"/>
    <property type="molecule type" value="Genomic_DNA"/>
</dbReference>
<protein>
    <recommendedName>
        <fullName evidence="1">Glycosyl hydrolase family 13 catalytic domain-containing protein</fullName>
    </recommendedName>
</protein>
<dbReference type="PANTHER" id="PTHR10357">
    <property type="entry name" value="ALPHA-AMYLASE FAMILY MEMBER"/>
    <property type="match status" value="1"/>
</dbReference>
<evidence type="ECO:0000313" key="3">
    <source>
        <dbReference type="Proteomes" id="UP000052023"/>
    </source>
</evidence>
<dbReference type="Proteomes" id="UP000052023">
    <property type="component" value="Unassembled WGS sequence"/>
</dbReference>
<reference evidence="2 3" key="1">
    <citation type="submission" date="2014-03" db="EMBL/GenBank/DDBJ databases">
        <title>Bradyrhizobium valentinum sp. nov., isolated from effective nodules of Lupinus mariae-josephae, a lupine endemic of basic-lime soils in Eastern Spain.</title>
        <authorList>
            <person name="Duran D."/>
            <person name="Rey L."/>
            <person name="Navarro A."/>
            <person name="Busquets A."/>
            <person name="Imperial J."/>
            <person name="Ruiz-Argueso T."/>
        </authorList>
    </citation>
    <scope>NUCLEOTIDE SEQUENCE [LARGE SCALE GENOMIC DNA]</scope>
    <source>
        <strain evidence="2 3">Ro19</strain>
    </source>
</reference>
<dbReference type="Gene3D" id="3.20.20.80">
    <property type="entry name" value="Glycosidases"/>
    <property type="match status" value="1"/>
</dbReference>
<feature type="domain" description="Glycosyl hydrolase family 13 catalytic" evidence="1">
    <location>
        <begin position="66"/>
        <end position="387"/>
    </location>
</feature>
<dbReference type="CDD" id="cd11313">
    <property type="entry name" value="AmyAc_arch_bac_AmyA"/>
    <property type="match status" value="1"/>
</dbReference>
<dbReference type="InterPro" id="IPR017853">
    <property type="entry name" value="GH"/>
</dbReference>
<dbReference type="AlphaFoldDB" id="A0A0R3N605"/>
<proteinExistence type="predicted"/>
<sequence length="412" mass="46073">MPANDPRIELPASAPDGEYIVRLKVTDAAGRSDEGAVMLRSQGGVLRAVDPLRDHSAWIDRAVVYGVVPALFGPRGLADVTARLDQLSDLGITALWLAPITESPPGDFGYAVTDYFGLRRSPGAGEDLRELIRAAHARGIRVIMDFVPNHLSDQHPYFTDTIGGAGGSPYFDFFARGQNGSAEHYFDWSNLKNLNYSNPEVQRLVIEAFAHWVREFDVDGFRVDAAWGPRQRAPDFWPRWRAELKRIKPDLLLLAEASARDPYHGHNGFDAVYDWTDKLGEWAWHGAFEDEANTARRLRAAIEASASDALVLRFLENNDTGARFRSRYRLGRTRVAAAMLLTLPGIPCLYTGQEIGAAYEPYKDPRQIAWDDVDGLRGWYQRLIALRRDNPVCDRVISACAMSLRGNRSLSM</sequence>
<dbReference type="OrthoDB" id="9800174at2"/>
<evidence type="ECO:0000259" key="1">
    <source>
        <dbReference type="SMART" id="SM00642"/>
    </source>
</evidence>
<organism evidence="2 3">
    <name type="scientific">Bradyrhizobium retamae</name>
    <dbReference type="NCBI Taxonomy" id="1300035"/>
    <lineage>
        <taxon>Bacteria</taxon>
        <taxon>Pseudomonadati</taxon>
        <taxon>Pseudomonadota</taxon>
        <taxon>Alphaproteobacteria</taxon>
        <taxon>Hyphomicrobiales</taxon>
        <taxon>Nitrobacteraceae</taxon>
        <taxon>Bradyrhizobium</taxon>
    </lineage>
</organism>
<name>A0A0R3N605_9BRAD</name>
<evidence type="ECO:0000313" key="2">
    <source>
        <dbReference type="EMBL" id="KRR27598.1"/>
    </source>
</evidence>
<dbReference type="GO" id="GO:0005975">
    <property type="term" value="P:carbohydrate metabolic process"/>
    <property type="evidence" value="ECO:0007669"/>
    <property type="project" value="InterPro"/>
</dbReference>
<dbReference type="RefSeq" id="WP_156433662.1">
    <property type="nucleotide sequence ID" value="NZ_LLYA01000112.1"/>
</dbReference>
<dbReference type="SUPFAM" id="SSF51445">
    <property type="entry name" value="(Trans)glycosidases"/>
    <property type="match status" value="1"/>
</dbReference>
<dbReference type="InterPro" id="IPR006047">
    <property type="entry name" value="GH13_cat_dom"/>
</dbReference>
<accession>A0A0R3N605</accession>
<keyword evidence="3" id="KW-1185">Reference proteome</keyword>